<comment type="caution">
    <text evidence="4">The sequence shown here is derived from an EMBL/GenBank/DDBJ whole genome shotgun (WGS) entry which is preliminary data.</text>
</comment>
<keyword evidence="2" id="KW-0732">Signal</keyword>
<reference evidence="4 5" key="1">
    <citation type="submission" date="2019-05" db="EMBL/GenBank/DDBJ databases">
        <authorList>
            <consortium name="Pathogen Informatics"/>
        </authorList>
    </citation>
    <scope>NUCLEOTIDE SEQUENCE [LARGE SCALE GENOMIC DNA]</scope>
    <source>
        <strain evidence="4 5">NM319</strain>
    </source>
</reference>
<dbReference type="Gene3D" id="2.40.128.130">
    <property type="entry name" value="Autotransporter beta-domain"/>
    <property type="match status" value="1"/>
</dbReference>
<name>A0ABY6TM75_9PAST</name>
<feature type="compositionally biased region" description="Polar residues" evidence="1">
    <location>
        <begin position="404"/>
        <end position="437"/>
    </location>
</feature>
<evidence type="ECO:0000256" key="1">
    <source>
        <dbReference type="SAM" id="MobiDB-lite"/>
    </source>
</evidence>
<feature type="compositionally biased region" description="Polar residues" evidence="1">
    <location>
        <begin position="529"/>
        <end position="567"/>
    </location>
</feature>
<dbReference type="SMART" id="SM00869">
    <property type="entry name" value="Autotransporter"/>
    <property type="match status" value="1"/>
</dbReference>
<feature type="compositionally biased region" description="Low complexity" evidence="1">
    <location>
        <begin position="438"/>
        <end position="460"/>
    </location>
</feature>
<dbReference type="EMBL" id="CABFKI010000007">
    <property type="protein sequence ID" value="VTU08019.1"/>
    <property type="molecule type" value="Genomic_DNA"/>
</dbReference>
<sequence length="968" mass="104177">MQFRQSPVALALLLALSPAVIIPTYANAAETLYESTTDKTQRGERFKQALQNAKDGDTIKLEGKTSLLRGEGYLTINKNITIDGNGHQLHIEGSNLSLEADVTIKNTNLSLKASQTLDNIFGGGFNTQNATPSVIVTNGHKLVLDAVDTKVSGEHDDSRPIIILGSKDNSTQNAGHGELVVTNSNYKTKLYAVVAGGNGTNDQNQSTKITLEKGVSFVDKKSRGTDEGVIVGTFNGKNYTGNVDLIIGESNTNLKTFDTTTNPNVSLTLTNGLPGDGILKLGENGKLKNLTLDGSKNISVENLTVTETLTLKNGAVLQTPNFPKTASQINLNNVKVERGEIKAEEKSGQKANLTISGNIDGDLKITGNDVKLSDNYQLNSNGKVELKTSTPPQPQTPPTDSSQGETNQGESNQSETNQGETGQGNESTNGNEQGHSNEVTPPTTEPESPAQPEEPVVPTQPEQPPVEPVQPPAEPEQPSEPVVPADPVEPPATPSEPADNSQGENETDENNSGTTTPVPDAPTAGEETPPSTTPENGNNTPNVEPSEAETPNTSEDPNNANATDIPSENNGTTENNGTAESRGEAENNGTTENSGAVENTENQESNPSATEQPAEETAQEAQEENNAENTESKENAQASATVETAPKNTALSLISTAEIAYHQSSAKAVYALMVSSQAMNGINKRLNQLRAYDSHQDLSAALDSAAIPFTGESGLWVSVQSQRLKQHHDYKLRHWGVQIGYDATLPIESGLLRLGGAVDMAHGQIRLTESRDELRLRDYGAALYGSYETEKGQHIDAIARAARISVKNPVQHFRYHHNLYSASVAYGQRFQLTPYWVLDPYGQLAYHHLSATDYHQNHVMVKRDAVNSLVASLGVKSAVQIKPNVQLYVDAALYRELAGKQKLFLTHDAAPADILRQDWNNHATWGVVGVGIQAKLTPNFHWSTELNHVIGNGYKQSYQAQVNVNWLF</sequence>
<evidence type="ECO:0000313" key="4">
    <source>
        <dbReference type="EMBL" id="VTU08019.1"/>
    </source>
</evidence>
<feature type="compositionally biased region" description="Low complexity" evidence="1">
    <location>
        <begin position="568"/>
        <end position="578"/>
    </location>
</feature>
<dbReference type="GeneID" id="86155649"/>
<feature type="compositionally biased region" description="Pro residues" evidence="1">
    <location>
        <begin position="461"/>
        <end position="475"/>
    </location>
</feature>
<evidence type="ECO:0000313" key="5">
    <source>
        <dbReference type="Proteomes" id="UP000308167"/>
    </source>
</evidence>
<dbReference type="NCBIfam" id="TIGR01414">
    <property type="entry name" value="autotrans_barl"/>
    <property type="match status" value="1"/>
</dbReference>
<evidence type="ECO:0000256" key="2">
    <source>
        <dbReference type="SAM" id="SignalP"/>
    </source>
</evidence>
<proteinExistence type="predicted"/>
<evidence type="ECO:0000259" key="3">
    <source>
        <dbReference type="PROSITE" id="PS51208"/>
    </source>
</evidence>
<gene>
    <name evidence="4" type="ORF">SAMEA1410922_01253</name>
</gene>
<dbReference type="InterPro" id="IPR006315">
    <property type="entry name" value="OM_autotransptr_brl_dom"/>
</dbReference>
<feature type="signal peptide" evidence="2">
    <location>
        <begin position="1"/>
        <end position="28"/>
    </location>
</feature>
<dbReference type="SUPFAM" id="SSF103515">
    <property type="entry name" value="Autotransporter"/>
    <property type="match status" value="1"/>
</dbReference>
<dbReference type="Proteomes" id="UP000308167">
    <property type="component" value="Unassembled WGS sequence"/>
</dbReference>
<feature type="compositionally biased region" description="Polar residues" evidence="1">
    <location>
        <begin position="587"/>
        <end position="608"/>
    </location>
</feature>
<dbReference type="RefSeq" id="WP_135710049.1">
    <property type="nucleotide sequence ID" value="NZ_CABFKI010000007.1"/>
</dbReference>
<keyword evidence="5" id="KW-1185">Reference proteome</keyword>
<accession>A0ABY6TM75</accession>
<dbReference type="InterPro" id="IPR036709">
    <property type="entry name" value="Autotransporte_beta_dom_sf"/>
</dbReference>
<protein>
    <submittedName>
        <fullName evidence="4">Pertactin family virulence factor, outer membrane autotransporter/Type V secretory pathway, adhesin AidA</fullName>
    </submittedName>
</protein>
<feature type="region of interest" description="Disordered" evidence="1">
    <location>
        <begin position="382"/>
        <end position="643"/>
    </location>
</feature>
<feature type="compositionally biased region" description="Polar residues" evidence="1">
    <location>
        <begin position="498"/>
        <end position="517"/>
    </location>
</feature>
<dbReference type="InterPro" id="IPR005546">
    <property type="entry name" value="Autotransporte_beta"/>
</dbReference>
<feature type="domain" description="Autotransporter" evidence="3">
    <location>
        <begin position="708"/>
        <end position="968"/>
    </location>
</feature>
<feature type="compositionally biased region" description="Acidic residues" evidence="1">
    <location>
        <begin position="613"/>
        <end position="626"/>
    </location>
</feature>
<feature type="chain" id="PRO_5045189821" evidence="2">
    <location>
        <begin position="29"/>
        <end position="968"/>
    </location>
</feature>
<dbReference type="PROSITE" id="PS51208">
    <property type="entry name" value="AUTOTRANSPORTER"/>
    <property type="match status" value="1"/>
</dbReference>
<dbReference type="Pfam" id="PF03797">
    <property type="entry name" value="Autotransporter"/>
    <property type="match status" value="1"/>
</dbReference>
<organism evidence="4 5">
    <name type="scientific">Actinobacillus porcinus</name>
    <dbReference type="NCBI Taxonomy" id="51048"/>
    <lineage>
        <taxon>Bacteria</taxon>
        <taxon>Pseudomonadati</taxon>
        <taxon>Pseudomonadota</taxon>
        <taxon>Gammaproteobacteria</taxon>
        <taxon>Pasteurellales</taxon>
        <taxon>Pasteurellaceae</taxon>
        <taxon>Actinobacillus</taxon>
    </lineage>
</organism>